<dbReference type="Proteomes" id="UP000094527">
    <property type="component" value="Unassembled WGS sequence"/>
</dbReference>
<evidence type="ECO:0000259" key="2">
    <source>
        <dbReference type="SMART" id="SM00494"/>
    </source>
</evidence>
<dbReference type="Gene3D" id="2.170.140.10">
    <property type="entry name" value="Chitin binding domain"/>
    <property type="match status" value="1"/>
</dbReference>
<feature type="chain" id="PRO_5008903527" evidence="1">
    <location>
        <begin position="23"/>
        <end position="244"/>
    </location>
</feature>
<protein>
    <submittedName>
        <fullName evidence="3">Endochitinase</fullName>
    </submittedName>
</protein>
<dbReference type="GO" id="GO:0005576">
    <property type="term" value="C:extracellular region"/>
    <property type="evidence" value="ECO:0007669"/>
    <property type="project" value="InterPro"/>
</dbReference>
<dbReference type="GO" id="GO:0008061">
    <property type="term" value="F:chitin binding"/>
    <property type="evidence" value="ECO:0007669"/>
    <property type="project" value="InterPro"/>
</dbReference>
<dbReference type="SUPFAM" id="SSF57625">
    <property type="entry name" value="Invertebrate chitin-binding proteins"/>
    <property type="match status" value="1"/>
</dbReference>
<dbReference type="Pfam" id="PF01607">
    <property type="entry name" value="CBM_14"/>
    <property type="match status" value="1"/>
</dbReference>
<name>A0A1D2M6C4_ORCCI</name>
<dbReference type="AlphaFoldDB" id="A0A1D2M6C4"/>
<evidence type="ECO:0000313" key="3">
    <source>
        <dbReference type="EMBL" id="ODM88471.1"/>
    </source>
</evidence>
<dbReference type="EMBL" id="LJIJ01003556">
    <property type="protein sequence ID" value="ODM88471.1"/>
    <property type="molecule type" value="Genomic_DNA"/>
</dbReference>
<gene>
    <name evidence="3" type="ORF">Ocin01_18209</name>
</gene>
<dbReference type="OrthoDB" id="6020543at2759"/>
<evidence type="ECO:0000313" key="4">
    <source>
        <dbReference type="Proteomes" id="UP000094527"/>
    </source>
</evidence>
<organism evidence="3 4">
    <name type="scientific">Orchesella cincta</name>
    <name type="common">Springtail</name>
    <name type="synonym">Podura cincta</name>
    <dbReference type="NCBI Taxonomy" id="48709"/>
    <lineage>
        <taxon>Eukaryota</taxon>
        <taxon>Metazoa</taxon>
        <taxon>Ecdysozoa</taxon>
        <taxon>Arthropoda</taxon>
        <taxon>Hexapoda</taxon>
        <taxon>Collembola</taxon>
        <taxon>Entomobryomorpha</taxon>
        <taxon>Entomobryoidea</taxon>
        <taxon>Orchesellidae</taxon>
        <taxon>Orchesellinae</taxon>
        <taxon>Orchesella</taxon>
    </lineage>
</organism>
<proteinExistence type="predicted"/>
<keyword evidence="4" id="KW-1185">Reference proteome</keyword>
<dbReference type="SMART" id="SM00494">
    <property type="entry name" value="ChtBD2"/>
    <property type="match status" value="1"/>
</dbReference>
<sequence length="244" mass="26438">MKAFQIVFIVVATAAFAQAGLASRNESSTYAVSSNFCYSLADGDYDHPDDCTKFVTCSNRIAYEMNCATCHFDPLRCPTLRTVFDASAKGCVWANETTCHSSGTPTDSTDASTITPAPTTAGVTRRAKHGFKKSVDAISCGTPTLLAFVHGGNCDFWDNLDPTTKDKYSNDKNCLGCYWKETGECERDYKYQAKGGIRKSPQTISCSKGLVFDSNKETCVRCDEKTKSNGEKCTAACLTTGNVP</sequence>
<keyword evidence="1" id="KW-0732">Signal</keyword>
<accession>A0A1D2M6C4</accession>
<evidence type="ECO:0000256" key="1">
    <source>
        <dbReference type="SAM" id="SignalP"/>
    </source>
</evidence>
<dbReference type="InterPro" id="IPR036508">
    <property type="entry name" value="Chitin-bd_dom_sf"/>
</dbReference>
<feature type="domain" description="Chitin-binding type-2" evidence="2">
    <location>
        <begin position="35"/>
        <end position="101"/>
    </location>
</feature>
<dbReference type="InterPro" id="IPR002557">
    <property type="entry name" value="Chitin-bd_dom"/>
</dbReference>
<comment type="caution">
    <text evidence="3">The sequence shown here is derived from an EMBL/GenBank/DDBJ whole genome shotgun (WGS) entry which is preliminary data.</text>
</comment>
<reference evidence="3 4" key="1">
    <citation type="journal article" date="2016" name="Genome Biol. Evol.">
        <title>Gene Family Evolution Reflects Adaptation to Soil Environmental Stressors in the Genome of the Collembolan Orchesella cincta.</title>
        <authorList>
            <person name="Faddeeva-Vakhrusheva A."/>
            <person name="Derks M.F."/>
            <person name="Anvar S.Y."/>
            <person name="Agamennone V."/>
            <person name="Suring W."/>
            <person name="Smit S."/>
            <person name="van Straalen N.M."/>
            <person name="Roelofs D."/>
        </authorList>
    </citation>
    <scope>NUCLEOTIDE SEQUENCE [LARGE SCALE GENOMIC DNA]</scope>
    <source>
        <tissue evidence="3">Mixed pool</tissue>
    </source>
</reference>
<feature type="signal peptide" evidence="1">
    <location>
        <begin position="1"/>
        <end position="22"/>
    </location>
</feature>